<organism evidence="2 3">
    <name type="scientific">Pyrus ussuriensis x Pyrus communis</name>
    <dbReference type="NCBI Taxonomy" id="2448454"/>
    <lineage>
        <taxon>Eukaryota</taxon>
        <taxon>Viridiplantae</taxon>
        <taxon>Streptophyta</taxon>
        <taxon>Embryophyta</taxon>
        <taxon>Tracheophyta</taxon>
        <taxon>Spermatophyta</taxon>
        <taxon>Magnoliopsida</taxon>
        <taxon>eudicotyledons</taxon>
        <taxon>Gunneridae</taxon>
        <taxon>Pentapetalae</taxon>
        <taxon>rosids</taxon>
        <taxon>fabids</taxon>
        <taxon>Rosales</taxon>
        <taxon>Rosaceae</taxon>
        <taxon>Amygdaloideae</taxon>
        <taxon>Maleae</taxon>
        <taxon>Pyrus</taxon>
    </lineage>
</organism>
<protein>
    <recommendedName>
        <fullName evidence="4">Disease resistance protein</fullName>
    </recommendedName>
</protein>
<reference evidence="2 3" key="1">
    <citation type="submission" date="2019-09" db="EMBL/GenBank/DDBJ databases">
        <authorList>
            <person name="Ou C."/>
        </authorList>
    </citation>
    <scope>NUCLEOTIDE SEQUENCE [LARGE SCALE GENOMIC DNA]</scope>
    <source>
        <strain evidence="2">S2</strain>
        <tissue evidence="2">Leaf</tissue>
    </source>
</reference>
<evidence type="ECO:0000256" key="1">
    <source>
        <dbReference type="SAM" id="MobiDB-lite"/>
    </source>
</evidence>
<evidence type="ECO:0008006" key="4">
    <source>
        <dbReference type="Google" id="ProtNLM"/>
    </source>
</evidence>
<name>A0A5N5HZ67_9ROSA</name>
<evidence type="ECO:0000313" key="2">
    <source>
        <dbReference type="EMBL" id="KAB2631422.1"/>
    </source>
</evidence>
<dbReference type="SUPFAM" id="SSF52540">
    <property type="entry name" value="P-loop containing nucleoside triphosphate hydrolases"/>
    <property type="match status" value="1"/>
</dbReference>
<dbReference type="Gene3D" id="3.40.50.300">
    <property type="entry name" value="P-loop containing nucleotide triphosphate hydrolases"/>
    <property type="match status" value="1"/>
</dbReference>
<reference evidence="2 3" key="3">
    <citation type="submission" date="2019-11" db="EMBL/GenBank/DDBJ databases">
        <title>A de novo genome assembly of a pear dwarfing rootstock.</title>
        <authorList>
            <person name="Wang F."/>
            <person name="Wang J."/>
            <person name="Li S."/>
            <person name="Zhang Y."/>
            <person name="Fang M."/>
            <person name="Ma L."/>
            <person name="Zhao Y."/>
            <person name="Jiang S."/>
        </authorList>
    </citation>
    <scope>NUCLEOTIDE SEQUENCE [LARGE SCALE GENOMIC DNA]</scope>
    <source>
        <strain evidence="2">S2</strain>
        <tissue evidence="2">Leaf</tissue>
    </source>
</reference>
<dbReference type="InterPro" id="IPR027417">
    <property type="entry name" value="P-loop_NTPase"/>
</dbReference>
<accession>A0A5N5HZ67</accession>
<dbReference type="AlphaFoldDB" id="A0A5N5HZ67"/>
<proteinExistence type="predicted"/>
<reference evidence="3" key="2">
    <citation type="submission" date="2019-10" db="EMBL/GenBank/DDBJ databases">
        <title>A de novo genome assembly of a pear dwarfing rootstock.</title>
        <authorList>
            <person name="Wang F."/>
            <person name="Wang J."/>
            <person name="Li S."/>
            <person name="Zhang Y."/>
            <person name="Fang M."/>
            <person name="Ma L."/>
            <person name="Zhao Y."/>
            <person name="Jiang S."/>
        </authorList>
    </citation>
    <scope>NUCLEOTIDE SEQUENCE [LARGE SCALE GENOMIC DNA]</scope>
</reference>
<dbReference type="OrthoDB" id="1900634at2759"/>
<evidence type="ECO:0000313" key="3">
    <source>
        <dbReference type="Proteomes" id="UP000327157"/>
    </source>
</evidence>
<dbReference type="EMBL" id="SMOL01000143">
    <property type="protein sequence ID" value="KAB2631422.1"/>
    <property type="molecule type" value="Genomic_DNA"/>
</dbReference>
<sequence length="200" mass="23382">MAQEIEHYLMDKFRNGLDGKDKSLSKIPRYNQFQEIKTLLEEIFSSDLPVESSTRDKLYYLNNFLNRELLTINRIRRELSKIKRELKVITQKRDHPKQDQEGAQASSQDRELLRWTTRSMDASKVYGFDEDVISMKKLLFQQGSDDRFGEVGFVGGDGIGKTTLFQLLFDKQEVKNTFLPTCVSFIVDLHCFSYKTSMKQ</sequence>
<comment type="caution">
    <text evidence="2">The sequence shown here is derived from an EMBL/GenBank/DDBJ whole genome shotgun (WGS) entry which is preliminary data.</text>
</comment>
<feature type="region of interest" description="Disordered" evidence="1">
    <location>
        <begin position="90"/>
        <end position="109"/>
    </location>
</feature>
<dbReference type="Proteomes" id="UP000327157">
    <property type="component" value="Chromosome 12"/>
</dbReference>
<keyword evidence="3" id="KW-1185">Reference proteome</keyword>
<feature type="compositionally biased region" description="Basic and acidic residues" evidence="1">
    <location>
        <begin position="90"/>
        <end position="100"/>
    </location>
</feature>
<gene>
    <name evidence="2" type="ORF">D8674_008941</name>
</gene>